<comment type="function">
    <text evidence="1 10">Catalyzes the reversible adenylation of nicotinate mononucleotide (NaMN) to nicotinic acid adenine dinucleotide (NaAD).</text>
</comment>
<dbReference type="CDD" id="cd02165">
    <property type="entry name" value="NMNAT"/>
    <property type="match status" value="1"/>
</dbReference>
<evidence type="ECO:0000256" key="6">
    <source>
        <dbReference type="ARBA" id="ARBA00022741"/>
    </source>
</evidence>
<comment type="pathway">
    <text evidence="2 10">Cofactor biosynthesis; NAD(+) biosynthesis; deamido-NAD(+) from nicotinate D-ribonucleotide: step 1/1.</text>
</comment>
<dbReference type="PANTHER" id="PTHR39321">
    <property type="entry name" value="NICOTINATE-NUCLEOTIDE ADENYLYLTRANSFERASE-RELATED"/>
    <property type="match status" value="1"/>
</dbReference>
<evidence type="ECO:0000313" key="15">
    <source>
        <dbReference type="Proteomes" id="UP001527202"/>
    </source>
</evidence>
<evidence type="ECO:0000256" key="10">
    <source>
        <dbReference type="HAMAP-Rule" id="MF_00244"/>
    </source>
</evidence>
<dbReference type="EMBL" id="JAMDMJ010000003">
    <property type="protein sequence ID" value="MCY9594834.1"/>
    <property type="molecule type" value="Genomic_DNA"/>
</dbReference>
<keyword evidence="5 10" id="KW-0548">Nucleotidyltransferase</keyword>
<organism evidence="13 14">
    <name type="scientific">Paenibacillus chitinolyticus</name>
    <dbReference type="NCBI Taxonomy" id="79263"/>
    <lineage>
        <taxon>Bacteria</taxon>
        <taxon>Bacillati</taxon>
        <taxon>Bacillota</taxon>
        <taxon>Bacilli</taxon>
        <taxon>Bacillales</taxon>
        <taxon>Paenibacillaceae</taxon>
        <taxon>Paenibacillus</taxon>
    </lineage>
</organism>
<dbReference type="InterPro" id="IPR005248">
    <property type="entry name" value="NadD/NMNAT"/>
</dbReference>
<dbReference type="NCBIfam" id="TIGR00125">
    <property type="entry name" value="cyt_tran_rel"/>
    <property type="match status" value="1"/>
</dbReference>
<keyword evidence="3 10" id="KW-0662">Pyridine nucleotide biosynthesis</keyword>
<evidence type="ECO:0000313" key="14">
    <source>
        <dbReference type="Proteomes" id="UP000288943"/>
    </source>
</evidence>
<dbReference type="GO" id="GO:0004515">
    <property type="term" value="F:nicotinate-nucleotide adenylyltransferase activity"/>
    <property type="evidence" value="ECO:0007669"/>
    <property type="project" value="UniProtKB-UniRule"/>
</dbReference>
<evidence type="ECO:0000256" key="1">
    <source>
        <dbReference type="ARBA" id="ARBA00002324"/>
    </source>
</evidence>
<dbReference type="RefSeq" id="WP_042230181.1">
    <property type="nucleotide sequence ID" value="NZ_CP026520.1"/>
</dbReference>
<comment type="catalytic activity">
    <reaction evidence="9 10">
        <text>nicotinate beta-D-ribonucleotide + ATP + H(+) = deamido-NAD(+) + diphosphate</text>
        <dbReference type="Rhea" id="RHEA:22860"/>
        <dbReference type="ChEBI" id="CHEBI:15378"/>
        <dbReference type="ChEBI" id="CHEBI:30616"/>
        <dbReference type="ChEBI" id="CHEBI:33019"/>
        <dbReference type="ChEBI" id="CHEBI:57502"/>
        <dbReference type="ChEBI" id="CHEBI:58437"/>
        <dbReference type="EC" id="2.7.7.18"/>
    </reaction>
</comment>
<dbReference type="EC" id="2.7.7.18" evidence="10"/>
<dbReference type="KEGG" id="pchi:PC41400_23510"/>
<keyword evidence="7 10" id="KW-0067">ATP-binding</keyword>
<gene>
    <name evidence="10 13" type="primary">nadD</name>
    <name evidence="12" type="ORF">M5X16_03475</name>
    <name evidence="13" type="ORF">PC41400_23510</name>
</gene>
<dbReference type="Proteomes" id="UP000288943">
    <property type="component" value="Chromosome"/>
</dbReference>
<dbReference type="NCBIfam" id="TIGR00482">
    <property type="entry name" value="nicotinate (nicotinamide) nucleotide adenylyltransferase"/>
    <property type="match status" value="1"/>
</dbReference>
<dbReference type="GO" id="GO:0005524">
    <property type="term" value="F:ATP binding"/>
    <property type="evidence" value="ECO:0007669"/>
    <property type="project" value="UniProtKB-KW"/>
</dbReference>
<evidence type="ECO:0000259" key="11">
    <source>
        <dbReference type="Pfam" id="PF01467"/>
    </source>
</evidence>
<evidence type="ECO:0000256" key="4">
    <source>
        <dbReference type="ARBA" id="ARBA00022679"/>
    </source>
</evidence>
<accession>A0A410X1J0</accession>
<dbReference type="NCBIfam" id="NF000840">
    <property type="entry name" value="PRK00071.1-3"/>
    <property type="match status" value="1"/>
</dbReference>
<dbReference type="PANTHER" id="PTHR39321:SF3">
    <property type="entry name" value="PHOSPHOPANTETHEINE ADENYLYLTRANSFERASE"/>
    <property type="match status" value="1"/>
</dbReference>
<dbReference type="InterPro" id="IPR014729">
    <property type="entry name" value="Rossmann-like_a/b/a_fold"/>
</dbReference>
<keyword evidence="4 10" id="KW-0808">Transferase</keyword>
<dbReference type="Gene3D" id="3.40.50.620">
    <property type="entry name" value="HUPs"/>
    <property type="match status" value="1"/>
</dbReference>
<keyword evidence="15" id="KW-1185">Reference proteome</keyword>
<dbReference type="OrthoDB" id="5295945at2"/>
<evidence type="ECO:0000256" key="8">
    <source>
        <dbReference type="ARBA" id="ARBA00023027"/>
    </source>
</evidence>
<keyword evidence="6 10" id="KW-0547">Nucleotide-binding</keyword>
<keyword evidence="8 10" id="KW-0520">NAD</keyword>
<dbReference type="GeneID" id="95377764"/>
<dbReference type="GO" id="GO:0009435">
    <property type="term" value="P:NAD+ biosynthetic process"/>
    <property type="evidence" value="ECO:0007669"/>
    <property type="project" value="UniProtKB-UniRule"/>
</dbReference>
<reference evidence="12 15" key="2">
    <citation type="submission" date="2022-05" db="EMBL/GenBank/DDBJ databases">
        <title>Genome Sequencing of Bee-Associated Microbes.</title>
        <authorList>
            <person name="Dunlap C."/>
        </authorList>
    </citation>
    <scope>NUCLEOTIDE SEQUENCE [LARGE SCALE GENOMIC DNA]</scope>
    <source>
        <strain evidence="12 15">NRRL B-23120</strain>
    </source>
</reference>
<protein>
    <recommendedName>
        <fullName evidence="10">Probable nicotinate-nucleotide adenylyltransferase</fullName>
        <ecNumber evidence="10">2.7.7.18</ecNumber>
    </recommendedName>
    <alternativeName>
        <fullName evidence="10">Deamido-NAD(+) diphosphorylase</fullName>
    </alternativeName>
    <alternativeName>
        <fullName evidence="10">Deamido-NAD(+) pyrophosphorylase</fullName>
    </alternativeName>
    <alternativeName>
        <fullName evidence="10">Nicotinate mononucleotide adenylyltransferase</fullName>
        <shortName evidence="10">NaMN adenylyltransferase</shortName>
    </alternativeName>
</protein>
<sequence>MRIGIMGGTFDPVHTGHLVAGECARAACGLDEVWFMPANVPPHKPNAPKASAEQRWEMVCRAVSDNPAFRPFDHELRKGGVSYSVDTIRELKARYPEHEFHYIIGADMVEYLPKWREIGEIMKMIGFIGLQRPGFELQPEALPAFIRPGVRLAPMPLLDISSTDIRTRRREGRSVRYLVTAPVHDYIEGMGLYES</sequence>
<dbReference type="Proteomes" id="UP001527202">
    <property type="component" value="Unassembled WGS sequence"/>
</dbReference>
<comment type="similarity">
    <text evidence="10">Belongs to the NadD family.</text>
</comment>
<dbReference type="UniPathway" id="UPA00253">
    <property type="reaction ID" value="UER00332"/>
</dbReference>
<reference evidence="13 14" key="1">
    <citation type="submission" date="2018-01" db="EMBL/GenBank/DDBJ databases">
        <title>The whole genome sequencing and assembly of Paenibacillus chitinolyticus KCCM 41400 strain.</title>
        <authorList>
            <person name="Kim J.-Y."/>
            <person name="Park M.-K."/>
            <person name="Lee Y.-J."/>
            <person name="Yi H."/>
            <person name="Bahn Y.-S."/>
            <person name="Kim J.F."/>
            <person name="Lee D.-W."/>
        </authorList>
    </citation>
    <scope>NUCLEOTIDE SEQUENCE [LARGE SCALE GENOMIC DNA]</scope>
    <source>
        <strain evidence="13 14">KCCM 41400</strain>
    </source>
</reference>
<evidence type="ECO:0000313" key="13">
    <source>
        <dbReference type="EMBL" id="QAV20481.1"/>
    </source>
</evidence>
<dbReference type="NCBIfam" id="NF000841">
    <property type="entry name" value="PRK00071.1-4"/>
    <property type="match status" value="1"/>
</dbReference>
<evidence type="ECO:0000256" key="5">
    <source>
        <dbReference type="ARBA" id="ARBA00022695"/>
    </source>
</evidence>
<feature type="domain" description="Cytidyltransferase-like" evidence="11">
    <location>
        <begin position="5"/>
        <end position="168"/>
    </location>
</feature>
<evidence type="ECO:0000256" key="3">
    <source>
        <dbReference type="ARBA" id="ARBA00022642"/>
    </source>
</evidence>
<proteinExistence type="inferred from homology"/>
<dbReference type="InterPro" id="IPR004821">
    <property type="entry name" value="Cyt_trans-like"/>
</dbReference>
<dbReference type="EMBL" id="CP026520">
    <property type="protein sequence ID" value="QAV20481.1"/>
    <property type="molecule type" value="Genomic_DNA"/>
</dbReference>
<name>A0A410X1J0_9BACL</name>
<evidence type="ECO:0000256" key="9">
    <source>
        <dbReference type="ARBA" id="ARBA00048721"/>
    </source>
</evidence>
<dbReference type="HAMAP" id="MF_00244">
    <property type="entry name" value="NaMN_adenylyltr"/>
    <property type="match status" value="1"/>
</dbReference>
<evidence type="ECO:0000256" key="7">
    <source>
        <dbReference type="ARBA" id="ARBA00022840"/>
    </source>
</evidence>
<evidence type="ECO:0000313" key="12">
    <source>
        <dbReference type="EMBL" id="MCY9594834.1"/>
    </source>
</evidence>
<evidence type="ECO:0000256" key="2">
    <source>
        <dbReference type="ARBA" id="ARBA00005019"/>
    </source>
</evidence>
<dbReference type="AlphaFoldDB" id="A0A410X1J0"/>
<dbReference type="SUPFAM" id="SSF52374">
    <property type="entry name" value="Nucleotidylyl transferase"/>
    <property type="match status" value="1"/>
</dbReference>
<dbReference type="Pfam" id="PF01467">
    <property type="entry name" value="CTP_transf_like"/>
    <property type="match status" value="1"/>
</dbReference>